<evidence type="ECO:0000313" key="1">
    <source>
        <dbReference type="EMBL" id="EFH79601.1"/>
    </source>
</evidence>
<keyword evidence="2" id="KW-1185">Reference proteome</keyword>
<evidence type="ECO:0008006" key="3">
    <source>
        <dbReference type="Google" id="ProtNLM"/>
    </source>
</evidence>
<protein>
    <recommendedName>
        <fullName evidence="3">Ester cyclase</fullName>
    </recommendedName>
</protein>
<dbReference type="eggNOG" id="COG5485">
    <property type="taxonomic scope" value="Bacteria"/>
</dbReference>
<accession>D6U8P1</accession>
<dbReference type="InParanoid" id="D6U8P1"/>
<dbReference type="Pfam" id="PF07366">
    <property type="entry name" value="SnoaL"/>
    <property type="match status" value="1"/>
</dbReference>
<gene>
    <name evidence="1" type="ORF">Krac_0079</name>
</gene>
<dbReference type="InterPro" id="IPR009959">
    <property type="entry name" value="Cyclase_SnoaL-like"/>
</dbReference>
<organism evidence="1 2">
    <name type="scientific">Ktedonobacter racemifer DSM 44963</name>
    <dbReference type="NCBI Taxonomy" id="485913"/>
    <lineage>
        <taxon>Bacteria</taxon>
        <taxon>Bacillati</taxon>
        <taxon>Chloroflexota</taxon>
        <taxon>Ktedonobacteria</taxon>
        <taxon>Ktedonobacterales</taxon>
        <taxon>Ktedonobacteraceae</taxon>
        <taxon>Ktedonobacter</taxon>
    </lineage>
</organism>
<evidence type="ECO:0000313" key="2">
    <source>
        <dbReference type="Proteomes" id="UP000004508"/>
    </source>
</evidence>
<sequence>MAMREETNKAIIRLLMEQWNKKDLEAFFDGFASECVFRVVQSYDSPLTRDDFKNLMSTASAAFPDMIITVEHEMAEGDHVAIRVLNYGTHTGDQWEGIPATYKQVAYREMVTFRLNTEGKIVEWIYHPDLFTLFQQLSLKNESAS</sequence>
<name>D6U8P1_KTERA</name>
<dbReference type="EMBL" id="ADVG01000006">
    <property type="protein sequence ID" value="EFH79601.1"/>
    <property type="molecule type" value="Genomic_DNA"/>
</dbReference>
<reference evidence="1 2" key="1">
    <citation type="journal article" date="2011" name="Stand. Genomic Sci.">
        <title>Non-contiguous finished genome sequence and contextual data of the filamentous soil bacterium Ktedonobacter racemifer type strain (SOSP1-21).</title>
        <authorList>
            <person name="Chang Y.J."/>
            <person name="Land M."/>
            <person name="Hauser L."/>
            <person name="Chertkov O."/>
            <person name="Del Rio T.G."/>
            <person name="Nolan M."/>
            <person name="Copeland A."/>
            <person name="Tice H."/>
            <person name="Cheng J.F."/>
            <person name="Lucas S."/>
            <person name="Han C."/>
            <person name="Goodwin L."/>
            <person name="Pitluck S."/>
            <person name="Ivanova N."/>
            <person name="Ovchinikova G."/>
            <person name="Pati A."/>
            <person name="Chen A."/>
            <person name="Palaniappan K."/>
            <person name="Mavromatis K."/>
            <person name="Liolios K."/>
            <person name="Brettin T."/>
            <person name="Fiebig A."/>
            <person name="Rohde M."/>
            <person name="Abt B."/>
            <person name="Goker M."/>
            <person name="Detter J.C."/>
            <person name="Woyke T."/>
            <person name="Bristow J."/>
            <person name="Eisen J.A."/>
            <person name="Markowitz V."/>
            <person name="Hugenholtz P."/>
            <person name="Kyrpides N.C."/>
            <person name="Klenk H.P."/>
            <person name="Lapidus A."/>
        </authorList>
    </citation>
    <scope>NUCLEOTIDE SEQUENCE [LARGE SCALE GENOMIC DNA]</scope>
    <source>
        <strain evidence="2">DSM 44963</strain>
    </source>
</reference>
<dbReference type="STRING" id="485913.Krac_0079"/>
<proteinExistence type="predicted"/>
<comment type="caution">
    <text evidence="1">The sequence shown here is derived from an EMBL/GenBank/DDBJ whole genome shotgun (WGS) entry which is preliminary data.</text>
</comment>
<dbReference type="Gene3D" id="3.10.450.50">
    <property type="match status" value="1"/>
</dbReference>
<dbReference type="Proteomes" id="UP000004508">
    <property type="component" value="Unassembled WGS sequence"/>
</dbReference>
<dbReference type="InterPro" id="IPR032710">
    <property type="entry name" value="NTF2-like_dom_sf"/>
</dbReference>
<dbReference type="OrthoDB" id="7876517at2"/>
<dbReference type="PANTHER" id="PTHR38436:SF1">
    <property type="entry name" value="ESTER CYCLASE"/>
    <property type="match status" value="1"/>
</dbReference>
<dbReference type="SUPFAM" id="SSF54427">
    <property type="entry name" value="NTF2-like"/>
    <property type="match status" value="1"/>
</dbReference>
<dbReference type="GO" id="GO:0030638">
    <property type="term" value="P:polyketide metabolic process"/>
    <property type="evidence" value="ECO:0007669"/>
    <property type="project" value="InterPro"/>
</dbReference>
<dbReference type="AlphaFoldDB" id="D6U8P1"/>
<dbReference type="PANTHER" id="PTHR38436">
    <property type="entry name" value="POLYKETIDE CYCLASE SNOAL-LIKE DOMAIN"/>
    <property type="match status" value="1"/>
</dbReference>
<dbReference type="RefSeq" id="WP_007923556.1">
    <property type="nucleotide sequence ID" value="NZ_ADVG01000006.1"/>
</dbReference>